<evidence type="ECO:0000313" key="2">
    <source>
        <dbReference type="Proteomes" id="UP000076502"/>
    </source>
</evidence>
<dbReference type="Proteomes" id="UP000076502">
    <property type="component" value="Unassembled WGS sequence"/>
</dbReference>
<reference evidence="1 2" key="1">
    <citation type="submission" date="2015-07" db="EMBL/GenBank/DDBJ databases">
        <title>The genome of Dufourea novaeangliae.</title>
        <authorList>
            <person name="Pan H."/>
            <person name="Kapheim K."/>
        </authorList>
    </citation>
    <scope>NUCLEOTIDE SEQUENCE [LARGE SCALE GENOMIC DNA]</scope>
    <source>
        <strain evidence="1">0120121106</strain>
        <tissue evidence="1">Whole body</tissue>
    </source>
</reference>
<organism evidence="1 2">
    <name type="scientific">Dufourea novaeangliae</name>
    <name type="common">Sweat bee</name>
    <dbReference type="NCBI Taxonomy" id="178035"/>
    <lineage>
        <taxon>Eukaryota</taxon>
        <taxon>Metazoa</taxon>
        <taxon>Ecdysozoa</taxon>
        <taxon>Arthropoda</taxon>
        <taxon>Hexapoda</taxon>
        <taxon>Insecta</taxon>
        <taxon>Pterygota</taxon>
        <taxon>Neoptera</taxon>
        <taxon>Endopterygota</taxon>
        <taxon>Hymenoptera</taxon>
        <taxon>Apocrita</taxon>
        <taxon>Aculeata</taxon>
        <taxon>Apoidea</taxon>
        <taxon>Anthophila</taxon>
        <taxon>Halictidae</taxon>
        <taxon>Rophitinae</taxon>
        <taxon>Dufourea</taxon>
    </lineage>
</organism>
<dbReference type="EMBL" id="KQ434823">
    <property type="protein sequence ID" value="KZC07252.1"/>
    <property type="molecule type" value="Genomic_DNA"/>
</dbReference>
<keyword evidence="2" id="KW-1185">Reference proteome</keyword>
<dbReference type="AlphaFoldDB" id="A0A154P5W9"/>
<protein>
    <submittedName>
        <fullName evidence="1">Uncharacterized protein</fullName>
    </submittedName>
</protein>
<sequence length="59" mass="6966">MSIIQATSVTKQNLEQHLHSAYEVCRGHTKYCSAEDEEWRGNRTRSRVLDVRTNCTWRI</sequence>
<name>A0A154P5W9_DUFNO</name>
<evidence type="ECO:0000313" key="1">
    <source>
        <dbReference type="EMBL" id="KZC07252.1"/>
    </source>
</evidence>
<accession>A0A154P5W9</accession>
<proteinExistence type="predicted"/>
<gene>
    <name evidence="1" type="ORF">WN55_07663</name>
</gene>